<accession>A0AAW7XLD7</accession>
<organism evidence="1 2">
    <name type="scientific">Neptunomonas phycophila</name>
    <dbReference type="NCBI Taxonomy" id="1572645"/>
    <lineage>
        <taxon>Bacteria</taxon>
        <taxon>Pseudomonadati</taxon>
        <taxon>Pseudomonadota</taxon>
        <taxon>Gammaproteobacteria</taxon>
        <taxon>Oceanospirillales</taxon>
        <taxon>Oceanospirillaceae</taxon>
        <taxon>Neptunomonas</taxon>
    </lineage>
</organism>
<gene>
    <name evidence="1" type="ORF">Q4490_12905</name>
</gene>
<proteinExistence type="predicted"/>
<evidence type="ECO:0000313" key="1">
    <source>
        <dbReference type="EMBL" id="MDO6454467.1"/>
    </source>
</evidence>
<dbReference type="GO" id="GO:0016746">
    <property type="term" value="F:acyltransferase activity"/>
    <property type="evidence" value="ECO:0007669"/>
    <property type="project" value="UniProtKB-KW"/>
</dbReference>
<reference evidence="1" key="1">
    <citation type="submission" date="2023-07" db="EMBL/GenBank/DDBJ databases">
        <title>Genome content predicts the carbon catabolic preferences of heterotrophic bacteria.</title>
        <authorList>
            <person name="Gralka M."/>
        </authorList>
    </citation>
    <scope>NUCLEOTIDE SEQUENCE</scope>
    <source>
        <strain evidence="1">I2M16</strain>
    </source>
</reference>
<dbReference type="EMBL" id="JAUOPG010000008">
    <property type="protein sequence ID" value="MDO6454467.1"/>
    <property type="molecule type" value="Genomic_DNA"/>
</dbReference>
<comment type="caution">
    <text evidence="1">The sequence shown here is derived from an EMBL/GenBank/DDBJ whole genome shotgun (WGS) entry which is preliminary data.</text>
</comment>
<dbReference type="AlphaFoldDB" id="A0AAW7XLD7"/>
<dbReference type="Proteomes" id="UP001169862">
    <property type="component" value="Unassembled WGS sequence"/>
</dbReference>
<dbReference type="InterPro" id="IPR022484">
    <property type="entry name" value="PEP-CTERM/exosrtase_acylTfrase"/>
</dbReference>
<sequence length="251" mass="28895">MTLSLAENFNEYFCVSLAITEEEKLEAYKTRYRVYCEEFEYEEKENFTSEMEKDDFDDISYHCLITHRSSGYTAACVRLVPATLRDNQKAVLPLEKYCSKALNDESLALLGGERVGLGEISRLAVDATFRRRESEKSARFGNLYALQFDEAEKRLFPIIAVSAFLATTVLAKHFQREKVFAMMEPFLPRLLKRSGFNFVKAGENMDYHGVRAPYVIETNAAYEGIKPELKELYDVVYQQLLPSLEKYSKVA</sequence>
<keyword evidence="1" id="KW-0012">Acyltransferase</keyword>
<name>A0AAW7XLD7_9GAMM</name>
<dbReference type="Pfam" id="PF13444">
    <property type="entry name" value="Acetyltransf_5"/>
    <property type="match status" value="1"/>
</dbReference>
<dbReference type="Gene3D" id="3.40.630.30">
    <property type="match status" value="1"/>
</dbReference>
<dbReference type="InterPro" id="IPR016181">
    <property type="entry name" value="Acyl_CoA_acyltransferase"/>
</dbReference>
<keyword evidence="1" id="KW-0808">Transferase</keyword>
<evidence type="ECO:0000313" key="2">
    <source>
        <dbReference type="Proteomes" id="UP001169862"/>
    </source>
</evidence>
<dbReference type="NCBIfam" id="TIGR03694">
    <property type="entry name" value="exosort_acyl"/>
    <property type="match status" value="1"/>
</dbReference>
<dbReference type="RefSeq" id="WP_290036765.1">
    <property type="nucleotide sequence ID" value="NZ_JAUOPG010000008.1"/>
</dbReference>
<protein>
    <submittedName>
        <fullName evidence="1">PEP-CTERM/exosortase system-associated acyltransferase</fullName>
    </submittedName>
</protein>
<dbReference type="SUPFAM" id="SSF55729">
    <property type="entry name" value="Acyl-CoA N-acyltransferases (Nat)"/>
    <property type="match status" value="1"/>
</dbReference>